<dbReference type="Proteomes" id="UP000005868">
    <property type="component" value="Chromosome"/>
</dbReference>
<reference evidence="10" key="1">
    <citation type="submission" date="2011-10" db="EMBL/GenBank/DDBJ databases">
        <title>The complete genome of chromosome of Thermovirga lienii DSM 17291.</title>
        <authorList>
            <consortium name="US DOE Joint Genome Institute (JGI-PGF)"/>
            <person name="Lucas S."/>
            <person name="Copeland A."/>
            <person name="Lapidus A."/>
            <person name="Glavina del Rio T."/>
            <person name="Dalin E."/>
            <person name="Tice H."/>
            <person name="Bruce D."/>
            <person name="Goodwin L."/>
            <person name="Pitluck S."/>
            <person name="Peters L."/>
            <person name="Mikhailova N."/>
            <person name="Saunders E."/>
            <person name="Kyrpides N."/>
            <person name="Mavromatis K."/>
            <person name="Ivanova N."/>
            <person name="Last F.I."/>
            <person name="Brettin T."/>
            <person name="Detter J.C."/>
            <person name="Han C."/>
            <person name="Larimer F."/>
            <person name="Land M."/>
            <person name="Hauser L."/>
            <person name="Markowitz V."/>
            <person name="Cheng J.-F."/>
            <person name="Hugenholtz P."/>
            <person name="Woyke T."/>
            <person name="Wu D."/>
            <person name="Spring S."/>
            <person name="Schroeder M."/>
            <person name="Brambilla E.-M."/>
            <person name="Klenk H.-P."/>
            <person name="Eisen J.A."/>
        </authorList>
    </citation>
    <scope>NUCLEOTIDE SEQUENCE [LARGE SCALE GENOMIC DNA]</scope>
    <source>
        <strain evidence="10">ATCC BAA-1197 / DSM 17291 / Cas60314</strain>
    </source>
</reference>
<evidence type="ECO:0000256" key="1">
    <source>
        <dbReference type="ARBA" id="ARBA00004651"/>
    </source>
</evidence>
<dbReference type="Gene3D" id="1.20.1530.20">
    <property type="match status" value="1"/>
</dbReference>
<feature type="transmembrane region" description="Helical" evidence="8">
    <location>
        <begin position="64"/>
        <end position="83"/>
    </location>
</feature>
<dbReference type="STRING" id="580340.Tlie_1419"/>
<keyword evidence="5 8" id="KW-0812">Transmembrane</keyword>
<keyword evidence="7 8" id="KW-0472">Membrane</keyword>
<feature type="transmembrane region" description="Helical" evidence="8">
    <location>
        <begin position="169"/>
        <end position="187"/>
    </location>
</feature>
<keyword evidence="10" id="KW-1185">Reference proteome</keyword>
<dbReference type="InterPro" id="IPR038770">
    <property type="entry name" value="Na+/solute_symporter_sf"/>
</dbReference>
<feature type="transmembrane region" description="Helical" evidence="8">
    <location>
        <begin position="95"/>
        <end position="118"/>
    </location>
</feature>
<dbReference type="Pfam" id="PF03547">
    <property type="entry name" value="Mem_trans"/>
    <property type="match status" value="2"/>
</dbReference>
<feature type="transmembrane region" description="Helical" evidence="8">
    <location>
        <begin position="124"/>
        <end position="148"/>
    </location>
</feature>
<feature type="transmembrane region" description="Helical" evidence="8">
    <location>
        <begin position="6"/>
        <end position="25"/>
    </location>
</feature>
<dbReference type="EMBL" id="CP003096">
    <property type="protein sequence ID" value="AER67145.1"/>
    <property type="molecule type" value="Genomic_DNA"/>
</dbReference>
<evidence type="ECO:0000256" key="5">
    <source>
        <dbReference type="ARBA" id="ARBA00022692"/>
    </source>
</evidence>
<dbReference type="InterPro" id="IPR004776">
    <property type="entry name" value="Mem_transp_PIN-like"/>
</dbReference>
<reference evidence="9 10" key="2">
    <citation type="journal article" date="2012" name="Stand. Genomic Sci.">
        <title>Genome sequence of the moderately thermophilic, amino-acid-degrading and sulfur-reducing bacterium Thermovirga lienii type strain (Cas60314(T)).</title>
        <authorList>
            <person name="Goker M."/>
            <person name="Saunders E."/>
            <person name="Lapidus A."/>
            <person name="Nolan M."/>
            <person name="Lucas S."/>
            <person name="Hammon N."/>
            <person name="Deshpande S."/>
            <person name="Cheng J.F."/>
            <person name="Han C."/>
            <person name="Tapia R."/>
            <person name="Goodwin L.A."/>
            <person name="Pitluck S."/>
            <person name="Liolios K."/>
            <person name="Mavromatis K."/>
            <person name="Pagani I."/>
            <person name="Ivanova N."/>
            <person name="Mikhailova N."/>
            <person name="Pati A."/>
            <person name="Chen A."/>
            <person name="Palaniappan K."/>
            <person name="Land M."/>
            <person name="Chang Y.J."/>
            <person name="Jeffries C.D."/>
            <person name="Brambilla E.M."/>
            <person name="Rohde M."/>
            <person name="Spring S."/>
            <person name="Detter J.C."/>
            <person name="Woyke T."/>
            <person name="Bristow J."/>
            <person name="Eisen J.A."/>
            <person name="Markowitz V."/>
            <person name="Hugenholtz P."/>
            <person name="Kyrpides N.C."/>
            <person name="Klenk H.P."/>
        </authorList>
    </citation>
    <scope>NUCLEOTIDE SEQUENCE [LARGE SCALE GENOMIC DNA]</scope>
    <source>
        <strain evidence="10">ATCC BAA-1197 / DSM 17291 / Cas60314</strain>
    </source>
</reference>
<dbReference type="OrthoDB" id="6312at2"/>
<dbReference type="KEGG" id="tli:Tlie_1419"/>
<feature type="transmembrane region" description="Helical" evidence="8">
    <location>
        <begin position="285"/>
        <end position="305"/>
    </location>
</feature>
<dbReference type="PANTHER" id="PTHR36838:SF3">
    <property type="entry name" value="TRANSPORTER AUXIN EFFLUX CARRIER EC FAMILY"/>
    <property type="match status" value="1"/>
</dbReference>
<dbReference type="eggNOG" id="COG0679">
    <property type="taxonomic scope" value="Bacteria"/>
</dbReference>
<feature type="transmembrane region" description="Helical" evidence="8">
    <location>
        <begin position="254"/>
        <end position="273"/>
    </location>
</feature>
<protein>
    <submittedName>
        <fullName evidence="9">Auxin Efflux Carrier</fullName>
    </submittedName>
</protein>
<sequence>MHSIFIVLPLFIVISVGYLVKRVGVLQKSLVAQLNDLLYWVVLPVLLFRSTLRVGGSILDNINLFWGIHVPFLVVPFFAWFVARLRHKSNERRAVTVLISVRANNIFMGIPAVTLALGQEGMDALSLFLAVGLLGYNIITIAWAQVALSGTLSLRSIFDTGKKLLKNPLIWSCLLGVSGATVGLNQLPQWLDAAFVIIGNTASGIALLSLGASLEIEHMLKALGDTWLESIIKLVIHPAVVLCAFCVWPVESVLIKTIVLVSAMPSAVNNFVLAKGMDMDYPYCAQVVVATTIFSVFTLPIWIHFLGL</sequence>
<evidence type="ECO:0000256" key="8">
    <source>
        <dbReference type="SAM" id="Phobius"/>
    </source>
</evidence>
<dbReference type="HOGENOM" id="CLU_056175_3_2_0"/>
<feature type="transmembrane region" description="Helical" evidence="8">
    <location>
        <begin position="193"/>
        <end position="214"/>
    </location>
</feature>
<dbReference type="AlphaFoldDB" id="G7V6V6"/>
<keyword evidence="3" id="KW-0813">Transport</keyword>
<dbReference type="GO" id="GO:0055085">
    <property type="term" value="P:transmembrane transport"/>
    <property type="evidence" value="ECO:0007669"/>
    <property type="project" value="InterPro"/>
</dbReference>
<dbReference type="PANTHER" id="PTHR36838">
    <property type="entry name" value="AUXIN EFFLUX CARRIER FAMILY PROTEIN"/>
    <property type="match status" value="1"/>
</dbReference>
<organism evidence="9 10">
    <name type="scientific">Thermovirga lienii (strain ATCC BAA-1197 / DSM 17291 / Cas60314)</name>
    <dbReference type="NCBI Taxonomy" id="580340"/>
    <lineage>
        <taxon>Bacteria</taxon>
        <taxon>Thermotogati</taxon>
        <taxon>Synergistota</taxon>
        <taxon>Synergistia</taxon>
        <taxon>Synergistales</taxon>
        <taxon>Thermovirgaceae</taxon>
        <taxon>Thermovirga</taxon>
    </lineage>
</organism>
<comment type="subcellular location">
    <subcellularLocation>
        <location evidence="1">Cell membrane</location>
        <topology evidence="1">Multi-pass membrane protein</topology>
    </subcellularLocation>
</comment>
<proteinExistence type="inferred from homology"/>
<keyword evidence="4" id="KW-1003">Cell membrane</keyword>
<evidence type="ECO:0000313" key="10">
    <source>
        <dbReference type="Proteomes" id="UP000005868"/>
    </source>
</evidence>
<gene>
    <name evidence="9" type="ordered locus">Tlie_1419</name>
</gene>
<evidence type="ECO:0000256" key="7">
    <source>
        <dbReference type="ARBA" id="ARBA00023136"/>
    </source>
</evidence>
<keyword evidence="6 8" id="KW-1133">Transmembrane helix</keyword>
<evidence type="ECO:0000256" key="3">
    <source>
        <dbReference type="ARBA" id="ARBA00022448"/>
    </source>
</evidence>
<evidence type="ECO:0000256" key="2">
    <source>
        <dbReference type="ARBA" id="ARBA00010145"/>
    </source>
</evidence>
<comment type="similarity">
    <text evidence="2">Belongs to the auxin efflux carrier (TC 2.A.69) family.</text>
</comment>
<name>G7V6V6_THELD</name>
<accession>G7V6V6</accession>
<evidence type="ECO:0000256" key="4">
    <source>
        <dbReference type="ARBA" id="ARBA00022475"/>
    </source>
</evidence>
<feature type="transmembrane region" description="Helical" evidence="8">
    <location>
        <begin position="226"/>
        <end position="248"/>
    </location>
</feature>
<evidence type="ECO:0000256" key="6">
    <source>
        <dbReference type="ARBA" id="ARBA00022989"/>
    </source>
</evidence>
<evidence type="ECO:0000313" key="9">
    <source>
        <dbReference type="EMBL" id="AER67145.1"/>
    </source>
</evidence>
<feature type="transmembrane region" description="Helical" evidence="8">
    <location>
        <begin position="37"/>
        <end position="58"/>
    </location>
</feature>
<dbReference type="GO" id="GO:0005886">
    <property type="term" value="C:plasma membrane"/>
    <property type="evidence" value="ECO:0007669"/>
    <property type="project" value="UniProtKB-SubCell"/>
</dbReference>